<protein>
    <submittedName>
        <fullName evidence="9">MFS transporter</fullName>
    </submittedName>
</protein>
<evidence type="ECO:0000259" key="8">
    <source>
        <dbReference type="PROSITE" id="PS50850"/>
    </source>
</evidence>
<feature type="transmembrane region" description="Helical" evidence="7">
    <location>
        <begin position="12"/>
        <end position="33"/>
    </location>
</feature>
<evidence type="ECO:0000256" key="2">
    <source>
        <dbReference type="ARBA" id="ARBA00022448"/>
    </source>
</evidence>
<dbReference type="PANTHER" id="PTHR23517">
    <property type="entry name" value="RESISTANCE PROTEIN MDTM, PUTATIVE-RELATED-RELATED"/>
    <property type="match status" value="1"/>
</dbReference>
<evidence type="ECO:0000256" key="6">
    <source>
        <dbReference type="ARBA" id="ARBA00023136"/>
    </source>
</evidence>
<evidence type="ECO:0000313" key="10">
    <source>
        <dbReference type="Proteomes" id="UP001208017"/>
    </source>
</evidence>
<feature type="transmembrane region" description="Helical" evidence="7">
    <location>
        <begin position="139"/>
        <end position="158"/>
    </location>
</feature>
<keyword evidence="2" id="KW-0813">Transport</keyword>
<keyword evidence="3" id="KW-1003">Cell membrane</keyword>
<feature type="transmembrane region" description="Helical" evidence="7">
    <location>
        <begin position="211"/>
        <end position="232"/>
    </location>
</feature>
<reference evidence="9 10" key="1">
    <citation type="submission" date="2022-11" db="EMBL/GenBank/DDBJ databases">
        <title>Study of microbial diversity in lake waters.</title>
        <authorList>
            <person name="Zhang J."/>
        </authorList>
    </citation>
    <scope>NUCLEOTIDE SEQUENCE [LARGE SCALE GENOMIC DNA]</scope>
    <source>
        <strain evidence="9 10">DT12</strain>
    </source>
</reference>
<dbReference type="InterPro" id="IPR020846">
    <property type="entry name" value="MFS_dom"/>
</dbReference>
<proteinExistence type="predicted"/>
<dbReference type="EMBL" id="JAPMLT010000002">
    <property type="protein sequence ID" value="MCX7569701.1"/>
    <property type="molecule type" value="Genomic_DNA"/>
</dbReference>
<keyword evidence="4 7" id="KW-0812">Transmembrane</keyword>
<feature type="domain" description="Major facilitator superfamily (MFS) profile" evidence="8">
    <location>
        <begin position="11"/>
        <end position="394"/>
    </location>
</feature>
<dbReference type="Gene3D" id="1.20.1250.20">
    <property type="entry name" value="MFS general substrate transporter like domains"/>
    <property type="match status" value="1"/>
</dbReference>
<keyword evidence="6 7" id="KW-0472">Membrane</keyword>
<evidence type="ECO:0000256" key="7">
    <source>
        <dbReference type="SAM" id="Phobius"/>
    </source>
</evidence>
<feature type="transmembrane region" description="Helical" evidence="7">
    <location>
        <begin position="252"/>
        <end position="272"/>
    </location>
</feature>
<keyword evidence="5 7" id="KW-1133">Transmembrane helix</keyword>
<comment type="caution">
    <text evidence="9">The sequence shown here is derived from an EMBL/GenBank/DDBJ whole genome shotgun (WGS) entry which is preliminary data.</text>
</comment>
<evidence type="ECO:0000256" key="1">
    <source>
        <dbReference type="ARBA" id="ARBA00004651"/>
    </source>
</evidence>
<dbReference type="RefSeq" id="WP_267150931.1">
    <property type="nucleotide sequence ID" value="NZ_JAPMLT010000002.1"/>
</dbReference>
<feature type="transmembrane region" description="Helical" evidence="7">
    <location>
        <begin position="170"/>
        <end position="190"/>
    </location>
</feature>
<dbReference type="InterPro" id="IPR036259">
    <property type="entry name" value="MFS_trans_sf"/>
</dbReference>
<dbReference type="SUPFAM" id="SSF103473">
    <property type="entry name" value="MFS general substrate transporter"/>
    <property type="match status" value="1"/>
</dbReference>
<feature type="transmembrane region" description="Helical" evidence="7">
    <location>
        <begin position="284"/>
        <end position="315"/>
    </location>
</feature>
<feature type="transmembrane region" description="Helical" evidence="7">
    <location>
        <begin position="45"/>
        <end position="66"/>
    </location>
</feature>
<evidence type="ECO:0000256" key="3">
    <source>
        <dbReference type="ARBA" id="ARBA00022475"/>
    </source>
</evidence>
<dbReference type="PROSITE" id="PS50850">
    <property type="entry name" value="MFS"/>
    <property type="match status" value="1"/>
</dbReference>
<evidence type="ECO:0000256" key="4">
    <source>
        <dbReference type="ARBA" id="ARBA00022692"/>
    </source>
</evidence>
<name>A0ABT3WYI5_9BACL</name>
<comment type="subcellular location">
    <subcellularLocation>
        <location evidence="1">Cell membrane</location>
        <topology evidence="1">Multi-pass membrane protein</topology>
    </subcellularLocation>
</comment>
<evidence type="ECO:0000256" key="5">
    <source>
        <dbReference type="ARBA" id="ARBA00022989"/>
    </source>
</evidence>
<evidence type="ECO:0000313" key="9">
    <source>
        <dbReference type="EMBL" id="MCX7569701.1"/>
    </source>
</evidence>
<dbReference type="PANTHER" id="PTHR23517:SF10">
    <property type="entry name" value="MAJOR FACILITATOR SUPERFAMILY (MFS) PROFILE DOMAIN-CONTAINING PROTEIN"/>
    <property type="match status" value="1"/>
</dbReference>
<accession>A0ABT3WYI5</accession>
<dbReference type="InterPro" id="IPR011701">
    <property type="entry name" value="MFS"/>
</dbReference>
<gene>
    <name evidence="9" type="ORF">OS242_06965</name>
</gene>
<feature type="transmembrane region" description="Helical" evidence="7">
    <location>
        <begin position="102"/>
        <end position="119"/>
    </location>
</feature>
<sequence>MFRSLKEYPRIMWIICIGVAISAIGESFLWPLTTTYIHVTLGKSLTVATLVLLLQYTGCLIGNLVGGMLFDRWDGRKTIALAITGAIVLLLLMSLQLGFVQYVIFLVLLGICNGMIWPLQRALGATLWPEGGRRAMNMIYVANNLGVAIGAASGGLLASHSFSMAFLGNALTYAVFLAIFLINIKPTHLIRQKEAQKQRAAAPAVRVSMRVWASLGAISVGLTVLVITYVQWQTTLSTYVQALGVTMPLYSFLWTLNGLVIVLGQPILSWALHKSRLSIQGQIIIGALIFILSWMIISSTTAYLGFAIAMCIITVGEMLVWPGVPAIAAELAPSGREGIFQGIAFSGQSVGRMIGPLLGGFLYEQHSSDSMILTMTAISVVALGCFLLYGRLGRRSTPHDVSAAPPSL</sequence>
<dbReference type="Pfam" id="PF07690">
    <property type="entry name" value="MFS_1"/>
    <property type="match status" value="1"/>
</dbReference>
<keyword evidence="10" id="KW-1185">Reference proteome</keyword>
<feature type="transmembrane region" description="Helical" evidence="7">
    <location>
        <begin position="371"/>
        <end position="389"/>
    </location>
</feature>
<feature type="transmembrane region" description="Helical" evidence="7">
    <location>
        <begin position="78"/>
        <end position="96"/>
    </location>
</feature>
<organism evidence="9 10">
    <name type="scientific">Tumebacillus lacus</name>
    <dbReference type="NCBI Taxonomy" id="2995335"/>
    <lineage>
        <taxon>Bacteria</taxon>
        <taxon>Bacillati</taxon>
        <taxon>Bacillota</taxon>
        <taxon>Bacilli</taxon>
        <taxon>Bacillales</taxon>
        <taxon>Alicyclobacillaceae</taxon>
        <taxon>Tumebacillus</taxon>
    </lineage>
</organism>
<dbReference type="InterPro" id="IPR050171">
    <property type="entry name" value="MFS_Transporters"/>
</dbReference>
<dbReference type="Proteomes" id="UP001208017">
    <property type="component" value="Unassembled WGS sequence"/>
</dbReference>